<feature type="site" description="Increases basicity of active site His" evidence="2">
    <location>
        <position position="130"/>
    </location>
</feature>
<accession>A0A1T5M416</accession>
<keyword evidence="5" id="KW-0012">Acyltransferase</keyword>
<dbReference type="SUPFAM" id="SSF51161">
    <property type="entry name" value="Trimeric LpxA-like enzymes"/>
    <property type="match status" value="1"/>
</dbReference>
<dbReference type="STRING" id="688867.SAMN05660236_4320"/>
<dbReference type="Gene3D" id="2.160.10.10">
    <property type="entry name" value="Hexapeptide repeat proteins"/>
    <property type="match status" value="1"/>
</dbReference>
<feature type="active site" description="Proton acceptor" evidence="2">
    <location>
        <position position="129"/>
    </location>
</feature>
<proteinExistence type="inferred from homology"/>
<feature type="domain" description="PglD N-terminal" evidence="4">
    <location>
        <begin position="5"/>
        <end position="76"/>
    </location>
</feature>
<evidence type="ECO:0000256" key="3">
    <source>
        <dbReference type="PIRSR" id="PIRSR620019-2"/>
    </source>
</evidence>
<sequence length="204" mass="21414">MATHKIILQGGGEHARVVLDSLLVQGENVVALFDPKYAGDLFGIPQQGQYDPDFEPSAKAVVAIGSNLIRKRVVSQTRHQFTNVIHPSSIVSTFATMGIGNMILQGTIIQAQARIGNHVIINTGARVDHDCILDDYVHAAPGVILCGCVTIGEGAFIGAGSVIIPGKRVGAWATVGAGSVVINDIPDFAVAVGNPAKIIKYNKP</sequence>
<evidence type="ECO:0000313" key="5">
    <source>
        <dbReference type="EMBL" id="SKC82936.1"/>
    </source>
</evidence>
<name>A0A1T5M416_9BACT</name>
<keyword evidence="5" id="KW-0808">Transferase</keyword>
<dbReference type="CDD" id="cd03360">
    <property type="entry name" value="LbH_AT_putative"/>
    <property type="match status" value="1"/>
</dbReference>
<gene>
    <name evidence="5" type="ORF">SAMN05660236_4320</name>
</gene>
<dbReference type="EMBL" id="FUZU01000003">
    <property type="protein sequence ID" value="SKC82936.1"/>
    <property type="molecule type" value="Genomic_DNA"/>
</dbReference>
<comment type="similarity">
    <text evidence="1">Belongs to the transferase hexapeptide repeat family.</text>
</comment>
<feature type="binding site" evidence="3">
    <location>
        <position position="65"/>
    </location>
    <ligand>
        <name>substrate</name>
    </ligand>
</feature>
<dbReference type="Gene3D" id="3.40.50.20">
    <property type="match status" value="1"/>
</dbReference>
<organism evidence="5 6">
    <name type="scientific">Ohtaekwangia koreensis</name>
    <dbReference type="NCBI Taxonomy" id="688867"/>
    <lineage>
        <taxon>Bacteria</taxon>
        <taxon>Pseudomonadati</taxon>
        <taxon>Bacteroidota</taxon>
        <taxon>Cytophagia</taxon>
        <taxon>Cytophagales</taxon>
        <taxon>Fulvivirgaceae</taxon>
        <taxon>Ohtaekwangia</taxon>
    </lineage>
</organism>
<evidence type="ECO:0000313" key="6">
    <source>
        <dbReference type="Proteomes" id="UP000190961"/>
    </source>
</evidence>
<dbReference type="PANTHER" id="PTHR43300">
    <property type="entry name" value="ACETYLTRANSFERASE"/>
    <property type="match status" value="1"/>
</dbReference>
<dbReference type="InterPro" id="IPR050179">
    <property type="entry name" value="Trans_hexapeptide_repeat"/>
</dbReference>
<dbReference type="InterPro" id="IPR041561">
    <property type="entry name" value="PglD_N"/>
</dbReference>
<dbReference type="GO" id="GO:0016746">
    <property type="term" value="F:acyltransferase activity"/>
    <property type="evidence" value="ECO:0007669"/>
    <property type="project" value="UniProtKB-KW"/>
</dbReference>
<dbReference type="RefSeq" id="WP_221408969.1">
    <property type="nucleotide sequence ID" value="NZ_FUZU01000003.1"/>
</dbReference>
<dbReference type="Pfam" id="PF17836">
    <property type="entry name" value="PglD_N"/>
    <property type="match status" value="1"/>
</dbReference>
<evidence type="ECO:0000256" key="1">
    <source>
        <dbReference type="ARBA" id="ARBA00007274"/>
    </source>
</evidence>
<dbReference type="Proteomes" id="UP000190961">
    <property type="component" value="Unassembled WGS sequence"/>
</dbReference>
<dbReference type="InterPro" id="IPR020019">
    <property type="entry name" value="AcTrfase_PglD-like"/>
</dbReference>
<feature type="binding site" evidence="3">
    <location>
        <position position="138"/>
    </location>
    <ligand>
        <name>acetyl-CoA</name>
        <dbReference type="ChEBI" id="CHEBI:57288"/>
    </ligand>
</feature>
<reference evidence="5 6" key="1">
    <citation type="submission" date="2017-02" db="EMBL/GenBank/DDBJ databases">
        <authorList>
            <person name="Peterson S.W."/>
        </authorList>
    </citation>
    <scope>NUCLEOTIDE SEQUENCE [LARGE SCALE GENOMIC DNA]</scope>
    <source>
        <strain evidence="5 6">DSM 25262</strain>
    </source>
</reference>
<protein>
    <submittedName>
        <fullName evidence="5">Sugar O-acyltransferase, sialic acid O-acetyltransferase NeuD family</fullName>
    </submittedName>
</protein>
<dbReference type="PANTHER" id="PTHR43300:SF7">
    <property type="entry name" value="UDP-N-ACETYLBACILLOSAMINE N-ACETYLTRANSFERASE"/>
    <property type="match status" value="1"/>
</dbReference>
<dbReference type="AlphaFoldDB" id="A0A1T5M416"/>
<keyword evidence="6" id="KW-1185">Reference proteome</keyword>
<evidence type="ECO:0000256" key="2">
    <source>
        <dbReference type="PIRSR" id="PIRSR620019-1"/>
    </source>
</evidence>
<dbReference type="NCBIfam" id="TIGR03570">
    <property type="entry name" value="NeuD_NnaD"/>
    <property type="match status" value="1"/>
</dbReference>
<dbReference type="InterPro" id="IPR011004">
    <property type="entry name" value="Trimer_LpxA-like_sf"/>
</dbReference>
<evidence type="ECO:0000259" key="4">
    <source>
        <dbReference type="Pfam" id="PF17836"/>
    </source>
</evidence>